<dbReference type="PROSITE" id="PS50977">
    <property type="entry name" value="HTH_TETR_2"/>
    <property type="match status" value="1"/>
</dbReference>
<dbReference type="Gene3D" id="1.10.357.10">
    <property type="entry name" value="Tetracycline Repressor, domain 2"/>
    <property type="match status" value="1"/>
</dbReference>
<dbReference type="SUPFAM" id="SSF46689">
    <property type="entry name" value="Homeodomain-like"/>
    <property type="match status" value="1"/>
</dbReference>
<dbReference type="GO" id="GO:0003677">
    <property type="term" value="F:DNA binding"/>
    <property type="evidence" value="ECO:0007669"/>
    <property type="project" value="UniProtKB-UniRule"/>
</dbReference>
<accession>A0A0R1VWA9</accession>
<organism evidence="4 5">
    <name type="scientific">Paucilactobacillus suebicus DSM 5007 = KCTC 3549</name>
    <dbReference type="NCBI Taxonomy" id="1423807"/>
    <lineage>
        <taxon>Bacteria</taxon>
        <taxon>Bacillati</taxon>
        <taxon>Bacillota</taxon>
        <taxon>Bacilli</taxon>
        <taxon>Lactobacillales</taxon>
        <taxon>Lactobacillaceae</taxon>
        <taxon>Paucilactobacillus</taxon>
    </lineage>
</organism>
<evidence type="ECO:0000256" key="2">
    <source>
        <dbReference type="PROSITE-ProRule" id="PRU00335"/>
    </source>
</evidence>
<dbReference type="RefSeq" id="WP_010622471.1">
    <property type="nucleotide sequence ID" value="NZ_AZGF01000034.1"/>
</dbReference>
<dbReference type="eggNOG" id="COG1309">
    <property type="taxonomic scope" value="Bacteria"/>
</dbReference>
<dbReference type="Proteomes" id="UP000051820">
    <property type="component" value="Unassembled WGS sequence"/>
</dbReference>
<feature type="domain" description="HTH tetR-type" evidence="3">
    <location>
        <begin position="9"/>
        <end position="69"/>
    </location>
</feature>
<dbReference type="EMBL" id="AZGF01000034">
    <property type="protein sequence ID" value="KRM09879.1"/>
    <property type="molecule type" value="Genomic_DNA"/>
</dbReference>
<dbReference type="InterPro" id="IPR009057">
    <property type="entry name" value="Homeodomain-like_sf"/>
</dbReference>
<name>A0A0R1VWA9_9LACO</name>
<evidence type="ECO:0000313" key="5">
    <source>
        <dbReference type="Proteomes" id="UP000051820"/>
    </source>
</evidence>
<dbReference type="InterPro" id="IPR001647">
    <property type="entry name" value="HTH_TetR"/>
</dbReference>
<keyword evidence="5" id="KW-1185">Reference proteome</keyword>
<keyword evidence="1 2" id="KW-0238">DNA-binding</keyword>
<evidence type="ECO:0000256" key="1">
    <source>
        <dbReference type="ARBA" id="ARBA00023125"/>
    </source>
</evidence>
<dbReference type="AlphaFoldDB" id="A0A0R1VWA9"/>
<protein>
    <submittedName>
        <fullName evidence="4">Transcriptional regulator</fullName>
    </submittedName>
</protein>
<dbReference type="PATRIC" id="fig|1423807.3.peg.1579"/>
<sequence length="197" mass="22850">MTEKRRHGKELENAIFDATIDILNDDGLDGVTFSKVAARVKTSRPVIYRRWDSPFSLALEAIRNKIRQDNHGHMQDITLSGQNLSEDLSQVLQRYMVVMNTFSRYYVSLLLAGTNSDDTSVLDDVFEHGNQENIKTMTVILNRAIDRDEIKEDKFSNETKLLPFEWLRYHLFTESKVSDEQLKTFIKCVLVPVYTQK</sequence>
<gene>
    <name evidence="4" type="ORF">FD16_GL001541</name>
</gene>
<dbReference type="Pfam" id="PF00440">
    <property type="entry name" value="TetR_N"/>
    <property type="match status" value="1"/>
</dbReference>
<evidence type="ECO:0000259" key="3">
    <source>
        <dbReference type="PROSITE" id="PS50977"/>
    </source>
</evidence>
<evidence type="ECO:0000313" key="4">
    <source>
        <dbReference type="EMBL" id="KRM09879.1"/>
    </source>
</evidence>
<reference evidence="4 5" key="1">
    <citation type="journal article" date="2015" name="Genome Announc.">
        <title>Expanding the biotechnology potential of lactobacilli through comparative genomics of 213 strains and associated genera.</title>
        <authorList>
            <person name="Sun Z."/>
            <person name="Harris H.M."/>
            <person name="McCann A."/>
            <person name="Guo C."/>
            <person name="Argimon S."/>
            <person name="Zhang W."/>
            <person name="Yang X."/>
            <person name="Jeffery I.B."/>
            <person name="Cooney J.C."/>
            <person name="Kagawa T.F."/>
            <person name="Liu W."/>
            <person name="Song Y."/>
            <person name="Salvetti E."/>
            <person name="Wrobel A."/>
            <person name="Rasinkangas P."/>
            <person name="Parkhill J."/>
            <person name="Rea M.C."/>
            <person name="O'Sullivan O."/>
            <person name="Ritari J."/>
            <person name="Douillard F.P."/>
            <person name="Paul Ross R."/>
            <person name="Yang R."/>
            <person name="Briner A.E."/>
            <person name="Felis G.E."/>
            <person name="de Vos W.M."/>
            <person name="Barrangou R."/>
            <person name="Klaenhammer T.R."/>
            <person name="Caufield P.W."/>
            <person name="Cui Y."/>
            <person name="Zhang H."/>
            <person name="O'Toole P.W."/>
        </authorList>
    </citation>
    <scope>NUCLEOTIDE SEQUENCE [LARGE SCALE GENOMIC DNA]</scope>
    <source>
        <strain evidence="4 5">DSM 5007</strain>
    </source>
</reference>
<proteinExistence type="predicted"/>
<feature type="DNA-binding region" description="H-T-H motif" evidence="2">
    <location>
        <begin position="32"/>
        <end position="51"/>
    </location>
</feature>
<comment type="caution">
    <text evidence="4">The sequence shown here is derived from an EMBL/GenBank/DDBJ whole genome shotgun (WGS) entry which is preliminary data.</text>
</comment>
<dbReference type="STRING" id="1423807.FD16_GL001541"/>